<evidence type="ECO:0000256" key="2">
    <source>
        <dbReference type="ARBA" id="ARBA00004496"/>
    </source>
</evidence>
<evidence type="ECO:0000256" key="10">
    <source>
        <dbReference type="ARBA" id="ARBA00023098"/>
    </source>
</evidence>
<evidence type="ECO:0000256" key="14">
    <source>
        <dbReference type="ARBA" id="ARBA00037002"/>
    </source>
</evidence>
<gene>
    <name evidence="25" type="ORF">QJ522_09565</name>
</gene>
<comment type="catalytic activity">
    <reaction evidence="21">
        <text>decanoyl-CoA + H2O = decanoate + CoA + H(+)</text>
        <dbReference type="Rhea" id="RHEA:40059"/>
        <dbReference type="ChEBI" id="CHEBI:15377"/>
        <dbReference type="ChEBI" id="CHEBI:15378"/>
        <dbReference type="ChEBI" id="CHEBI:27689"/>
        <dbReference type="ChEBI" id="CHEBI:57287"/>
        <dbReference type="ChEBI" id="CHEBI:61430"/>
    </reaction>
    <physiologicalReaction direction="left-to-right" evidence="21">
        <dbReference type="Rhea" id="RHEA:40060"/>
    </physiologicalReaction>
</comment>
<dbReference type="GO" id="GO:0016020">
    <property type="term" value="C:membrane"/>
    <property type="evidence" value="ECO:0007669"/>
    <property type="project" value="UniProtKB-SubCell"/>
</dbReference>
<keyword evidence="26" id="KW-1185">Reference proteome</keyword>
<dbReference type="CDD" id="cd03443">
    <property type="entry name" value="PaaI_thioesterase"/>
    <property type="match status" value="1"/>
</dbReference>
<keyword evidence="10" id="KW-0443">Lipid metabolism</keyword>
<evidence type="ECO:0000256" key="8">
    <source>
        <dbReference type="ARBA" id="ARBA00022832"/>
    </source>
</evidence>
<evidence type="ECO:0000256" key="22">
    <source>
        <dbReference type="ARBA" id="ARBA00048074"/>
    </source>
</evidence>
<evidence type="ECO:0000256" key="7">
    <source>
        <dbReference type="ARBA" id="ARBA00022801"/>
    </source>
</evidence>
<evidence type="ECO:0000256" key="9">
    <source>
        <dbReference type="ARBA" id="ARBA00022946"/>
    </source>
</evidence>
<comment type="subcellular location">
    <subcellularLocation>
        <location evidence="3">Cell projection</location>
        <location evidence="3">Ruffle membrane</location>
    </subcellularLocation>
    <subcellularLocation>
        <location evidence="2">Cytoplasm</location>
    </subcellularLocation>
    <subcellularLocation>
        <location evidence="1">Membrane</location>
        <topology evidence="1">Peripheral membrane protein</topology>
    </subcellularLocation>
</comment>
<dbReference type="Proteomes" id="UP001431776">
    <property type="component" value="Unassembled WGS sequence"/>
</dbReference>
<evidence type="ECO:0000256" key="1">
    <source>
        <dbReference type="ARBA" id="ARBA00004170"/>
    </source>
</evidence>
<evidence type="ECO:0000313" key="26">
    <source>
        <dbReference type="Proteomes" id="UP001431776"/>
    </source>
</evidence>
<dbReference type="GO" id="GO:0005737">
    <property type="term" value="C:cytoplasm"/>
    <property type="evidence" value="ECO:0007669"/>
    <property type="project" value="UniProtKB-SubCell"/>
</dbReference>
<accession>A0AAW6TUJ9</accession>
<evidence type="ECO:0000256" key="23">
    <source>
        <dbReference type="ARBA" id="ARBA00048180"/>
    </source>
</evidence>
<comment type="catalytic activity">
    <reaction evidence="14">
        <text>(9Z)-octadecenoyl-CoA + H2O = (9Z)-octadecenoate + CoA + H(+)</text>
        <dbReference type="Rhea" id="RHEA:40139"/>
        <dbReference type="ChEBI" id="CHEBI:15377"/>
        <dbReference type="ChEBI" id="CHEBI:15378"/>
        <dbReference type="ChEBI" id="CHEBI:30823"/>
        <dbReference type="ChEBI" id="CHEBI:57287"/>
        <dbReference type="ChEBI" id="CHEBI:57387"/>
    </reaction>
    <physiologicalReaction direction="left-to-right" evidence="14">
        <dbReference type="Rhea" id="RHEA:40140"/>
    </physiologicalReaction>
</comment>
<dbReference type="Gene3D" id="3.10.129.10">
    <property type="entry name" value="Hotdog Thioesterase"/>
    <property type="match status" value="1"/>
</dbReference>
<comment type="catalytic activity">
    <reaction evidence="13">
        <text>(5Z,8Z,11Z,14Z)-eicosatetraenoyl-CoA + H2O = (5Z,8Z,11Z,14Z)-eicosatetraenoate + CoA + H(+)</text>
        <dbReference type="Rhea" id="RHEA:40151"/>
        <dbReference type="ChEBI" id="CHEBI:15377"/>
        <dbReference type="ChEBI" id="CHEBI:15378"/>
        <dbReference type="ChEBI" id="CHEBI:32395"/>
        <dbReference type="ChEBI" id="CHEBI:57287"/>
        <dbReference type="ChEBI" id="CHEBI:57368"/>
    </reaction>
    <physiologicalReaction direction="left-to-right" evidence="13">
        <dbReference type="Rhea" id="RHEA:40152"/>
    </physiologicalReaction>
</comment>
<keyword evidence="6" id="KW-0053">Apoptosis</keyword>
<evidence type="ECO:0000256" key="3">
    <source>
        <dbReference type="ARBA" id="ARBA00004632"/>
    </source>
</evidence>
<dbReference type="RefSeq" id="WP_349244694.1">
    <property type="nucleotide sequence ID" value="NZ_JASCXX010000009.1"/>
</dbReference>
<evidence type="ECO:0000256" key="19">
    <source>
        <dbReference type="ARBA" id="ARBA00047588"/>
    </source>
</evidence>
<evidence type="ECO:0000256" key="5">
    <source>
        <dbReference type="ARBA" id="ARBA00022490"/>
    </source>
</evidence>
<dbReference type="PANTHER" id="PTHR12418">
    <property type="entry name" value="ACYL-COENZYME A THIOESTERASE THEM4"/>
    <property type="match status" value="1"/>
</dbReference>
<evidence type="ECO:0000256" key="13">
    <source>
        <dbReference type="ARBA" id="ARBA00035852"/>
    </source>
</evidence>
<keyword evidence="12" id="KW-0966">Cell projection</keyword>
<evidence type="ECO:0000313" key="25">
    <source>
        <dbReference type="EMBL" id="MDI6449288.1"/>
    </source>
</evidence>
<evidence type="ECO:0000256" key="11">
    <source>
        <dbReference type="ARBA" id="ARBA00023136"/>
    </source>
</evidence>
<dbReference type="InterPro" id="IPR052365">
    <property type="entry name" value="THEM4/THEM5_acyl-CoA_thioest"/>
</dbReference>
<keyword evidence="7 25" id="KW-0378">Hydrolase</keyword>
<reference evidence="25" key="1">
    <citation type="submission" date="2023-05" db="EMBL/GenBank/DDBJ databases">
        <title>Anaerotaeda fermentans gen. nov., sp. nov., a novel anaerobic planctomycete of the new family within the order Sedimentisphaerales isolated from Taman Peninsula, Russia.</title>
        <authorList>
            <person name="Khomyakova M.A."/>
            <person name="Merkel A.Y."/>
            <person name="Slobodkin A.I."/>
        </authorList>
    </citation>
    <scope>NUCLEOTIDE SEQUENCE</scope>
    <source>
        <strain evidence="25">M17dextr</strain>
    </source>
</reference>
<keyword evidence="5" id="KW-0963">Cytoplasm</keyword>
<comment type="catalytic activity">
    <reaction evidence="20">
        <text>hexadecanoyl-CoA + H2O = hexadecanoate + CoA + H(+)</text>
        <dbReference type="Rhea" id="RHEA:16645"/>
        <dbReference type="ChEBI" id="CHEBI:7896"/>
        <dbReference type="ChEBI" id="CHEBI:15377"/>
        <dbReference type="ChEBI" id="CHEBI:15378"/>
        <dbReference type="ChEBI" id="CHEBI:57287"/>
        <dbReference type="ChEBI" id="CHEBI:57379"/>
        <dbReference type="EC" id="3.1.2.2"/>
    </reaction>
    <physiologicalReaction direction="left-to-right" evidence="20">
        <dbReference type="Rhea" id="RHEA:16646"/>
    </physiologicalReaction>
</comment>
<sequence>MSAGTAAGREHNHCLICGKRNPWSLGLQFRADATGQVRAHFQAHRRLQGYDGILHGGVIASLLDAAMTHCLFHRDVRAVTGDLHIRFVQPISCSARVEIRAQVVLAKSPLYRLRAELCCAGRVMAWAEAKFLQHHAGDSESEIET</sequence>
<dbReference type="PANTHER" id="PTHR12418:SF19">
    <property type="entry name" value="ACYL-COENZYME A THIOESTERASE THEM4"/>
    <property type="match status" value="1"/>
</dbReference>
<comment type="catalytic activity">
    <reaction evidence="19">
        <text>octanoyl-CoA + H2O = octanoate + CoA + H(+)</text>
        <dbReference type="Rhea" id="RHEA:30143"/>
        <dbReference type="ChEBI" id="CHEBI:15377"/>
        <dbReference type="ChEBI" id="CHEBI:15378"/>
        <dbReference type="ChEBI" id="CHEBI:25646"/>
        <dbReference type="ChEBI" id="CHEBI:57287"/>
        <dbReference type="ChEBI" id="CHEBI:57386"/>
    </reaction>
    <physiologicalReaction direction="left-to-right" evidence="19">
        <dbReference type="Rhea" id="RHEA:30144"/>
    </physiologicalReaction>
</comment>
<keyword evidence="8" id="KW-0276">Fatty acid metabolism</keyword>
<keyword evidence="11" id="KW-0472">Membrane</keyword>
<keyword evidence="9" id="KW-0809">Transit peptide</keyword>
<dbReference type="GO" id="GO:0016790">
    <property type="term" value="F:thiolester hydrolase activity"/>
    <property type="evidence" value="ECO:0007669"/>
    <property type="project" value="UniProtKB-ARBA"/>
</dbReference>
<dbReference type="InterPro" id="IPR006683">
    <property type="entry name" value="Thioestr_dom"/>
</dbReference>
<evidence type="ECO:0000256" key="12">
    <source>
        <dbReference type="ARBA" id="ARBA00023273"/>
    </source>
</evidence>
<comment type="catalytic activity">
    <reaction evidence="22">
        <text>dodecanoyl-CoA + H2O = dodecanoate + CoA + H(+)</text>
        <dbReference type="Rhea" id="RHEA:30135"/>
        <dbReference type="ChEBI" id="CHEBI:15377"/>
        <dbReference type="ChEBI" id="CHEBI:15378"/>
        <dbReference type="ChEBI" id="CHEBI:18262"/>
        <dbReference type="ChEBI" id="CHEBI:57287"/>
        <dbReference type="ChEBI" id="CHEBI:57375"/>
    </reaction>
    <physiologicalReaction direction="left-to-right" evidence="22">
        <dbReference type="Rhea" id="RHEA:30136"/>
    </physiologicalReaction>
</comment>
<evidence type="ECO:0000256" key="18">
    <source>
        <dbReference type="ARBA" id="ARBA00043210"/>
    </source>
</evidence>
<evidence type="ECO:0000256" key="21">
    <source>
        <dbReference type="ARBA" id="ARBA00047969"/>
    </source>
</evidence>
<evidence type="ECO:0000259" key="24">
    <source>
        <dbReference type="Pfam" id="PF03061"/>
    </source>
</evidence>
<dbReference type="Pfam" id="PF03061">
    <property type="entry name" value="4HBT"/>
    <property type="match status" value="1"/>
</dbReference>
<dbReference type="SUPFAM" id="SSF54637">
    <property type="entry name" value="Thioesterase/thiol ester dehydrase-isomerase"/>
    <property type="match status" value="1"/>
</dbReference>
<protein>
    <recommendedName>
        <fullName evidence="17">Acyl-coenzyme A thioesterase THEM4</fullName>
        <ecNumber evidence="16">3.1.2.2</ecNumber>
    </recommendedName>
    <alternativeName>
        <fullName evidence="18">Thioesterase superfamily member 4</fullName>
    </alternativeName>
</protein>
<feature type="domain" description="Thioesterase" evidence="24">
    <location>
        <begin position="52"/>
        <end position="104"/>
    </location>
</feature>
<evidence type="ECO:0000256" key="16">
    <source>
        <dbReference type="ARBA" id="ARBA00038848"/>
    </source>
</evidence>
<evidence type="ECO:0000256" key="4">
    <source>
        <dbReference type="ARBA" id="ARBA00022475"/>
    </source>
</evidence>
<comment type="similarity">
    <text evidence="15">Belongs to the THEM4/THEM5 thioesterase family.</text>
</comment>
<organism evidence="25 26">
    <name type="scientific">Anaerobaca lacustris</name>
    <dbReference type="NCBI Taxonomy" id="3044600"/>
    <lineage>
        <taxon>Bacteria</taxon>
        <taxon>Pseudomonadati</taxon>
        <taxon>Planctomycetota</taxon>
        <taxon>Phycisphaerae</taxon>
        <taxon>Sedimentisphaerales</taxon>
        <taxon>Anaerobacaceae</taxon>
        <taxon>Anaerobaca</taxon>
    </lineage>
</organism>
<keyword evidence="4" id="KW-1003">Cell membrane</keyword>
<evidence type="ECO:0000256" key="17">
    <source>
        <dbReference type="ARBA" id="ARBA00040123"/>
    </source>
</evidence>
<dbReference type="InterPro" id="IPR029069">
    <property type="entry name" value="HotDog_dom_sf"/>
</dbReference>
<proteinExistence type="inferred from homology"/>
<comment type="caution">
    <text evidence="25">The sequence shown here is derived from an EMBL/GenBank/DDBJ whole genome shotgun (WGS) entry which is preliminary data.</text>
</comment>
<evidence type="ECO:0000256" key="15">
    <source>
        <dbReference type="ARBA" id="ARBA00038456"/>
    </source>
</evidence>
<comment type="catalytic activity">
    <reaction evidence="23">
        <text>tetradecanoyl-CoA + H2O = tetradecanoate + CoA + H(+)</text>
        <dbReference type="Rhea" id="RHEA:40119"/>
        <dbReference type="ChEBI" id="CHEBI:15377"/>
        <dbReference type="ChEBI" id="CHEBI:15378"/>
        <dbReference type="ChEBI" id="CHEBI:30807"/>
        <dbReference type="ChEBI" id="CHEBI:57287"/>
        <dbReference type="ChEBI" id="CHEBI:57385"/>
    </reaction>
    <physiologicalReaction direction="left-to-right" evidence="23">
        <dbReference type="Rhea" id="RHEA:40120"/>
    </physiologicalReaction>
</comment>
<dbReference type="EMBL" id="JASCXX010000009">
    <property type="protein sequence ID" value="MDI6449288.1"/>
    <property type="molecule type" value="Genomic_DNA"/>
</dbReference>
<dbReference type="EC" id="3.1.2.2" evidence="16"/>
<name>A0AAW6TUJ9_9BACT</name>
<evidence type="ECO:0000256" key="20">
    <source>
        <dbReference type="ARBA" id="ARBA00047734"/>
    </source>
</evidence>
<evidence type="ECO:0000256" key="6">
    <source>
        <dbReference type="ARBA" id="ARBA00022703"/>
    </source>
</evidence>
<dbReference type="GO" id="GO:0006631">
    <property type="term" value="P:fatty acid metabolic process"/>
    <property type="evidence" value="ECO:0007669"/>
    <property type="project" value="UniProtKB-KW"/>
</dbReference>
<dbReference type="AlphaFoldDB" id="A0AAW6TUJ9"/>